<sequence>MLLASPTAQDSEVLLERKCCHSGRIKDQGFEDCVRKCSHVEKAQVDFITWMDIHPSTIMLHTAISAMQTRELQPLRAYLHRCPEVFIEARSARFRLFARHVNGSQVLDAHLWTEGHVHGLRTLFNFAPRRKRGLPSWSRNDTVRCTSHTIIRPGRRHNSSNSAWVT</sequence>
<organism evidence="1 2">
    <name type="scientific">Cercospora beticola</name>
    <name type="common">Sugarbeet leaf spot fungus</name>
    <dbReference type="NCBI Taxonomy" id="122368"/>
    <lineage>
        <taxon>Eukaryota</taxon>
        <taxon>Fungi</taxon>
        <taxon>Dikarya</taxon>
        <taxon>Ascomycota</taxon>
        <taxon>Pezizomycotina</taxon>
        <taxon>Dothideomycetes</taxon>
        <taxon>Dothideomycetidae</taxon>
        <taxon>Mycosphaerellales</taxon>
        <taxon>Mycosphaerellaceae</taxon>
        <taxon>Cercospora</taxon>
    </lineage>
</organism>
<proteinExistence type="predicted"/>
<dbReference type="AlphaFoldDB" id="A0A2G5HEC6"/>
<comment type="caution">
    <text evidence="1">The sequence shown here is derived from an EMBL/GenBank/DDBJ whole genome shotgun (WGS) entry which is preliminary data.</text>
</comment>
<evidence type="ECO:0000313" key="2">
    <source>
        <dbReference type="Proteomes" id="UP000230605"/>
    </source>
</evidence>
<gene>
    <name evidence="1" type="ORF">CB0940_11440</name>
</gene>
<accession>A0A2G5HEC6</accession>
<name>A0A2G5HEC6_CERBT</name>
<evidence type="ECO:0000313" key="1">
    <source>
        <dbReference type="EMBL" id="PIA90582.1"/>
    </source>
</evidence>
<dbReference type="EMBL" id="LKMD01000107">
    <property type="protein sequence ID" value="PIA90582.1"/>
    <property type="molecule type" value="Genomic_DNA"/>
</dbReference>
<dbReference type="Proteomes" id="UP000230605">
    <property type="component" value="Chromosome 9"/>
</dbReference>
<reference evidence="1 2" key="1">
    <citation type="submission" date="2015-10" db="EMBL/GenBank/DDBJ databases">
        <title>The cercosporin biosynthetic gene cluster was horizontally transferred to several fungal lineages and shown to be expanded in Cercospora beticola based on microsynteny with recipient genomes.</title>
        <authorList>
            <person name="De Jonge R."/>
            <person name="Ebert M.K."/>
            <person name="Suttle J.C."/>
            <person name="Jurick Ii W.M."/>
            <person name="Secor G.A."/>
            <person name="Thomma B.P."/>
            <person name="Van De Peer Y."/>
            <person name="Bolton M.D."/>
        </authorList>
    </citation>
    <scope>NUCLEOTIDE SEQUENCE [LARGE SCALE GENOMIC DNA]</scope>
    <source>
        <strain evidence="1 2">09-40</strain>
    </source>
</reference>
<protein>
    <submittedName>
        <fullName evidence="1">Uncharacterized protein</fullName>
    </submittedName>
</protein>